<evidence type="ECO:0000256" key="4">
    <source>
        <dbReference type="ARBA" id="ARBA00012564"/>
    </source>
</evidence>
<dbReference type="InterPro" id="IPR045357">
    <property type="entry name" value="Aminopeptidase_N-like_N"/>
</dbReference>
<dbReference type="InterPro" id="IPR014782">
    <property type="entry name" value="Peptidase_M1_dom"/>
</dbReference>
<keyword evidence="6 15" id="KW-0031">Aminopeptidase</keyword>
<dbReference type="PANTHER" id="PTHR11533:SF174">
    <property type="entry name" value="PUROMYCIN-SENSITIVE AMINOPEPTIDASE-RELATED"/>
    <property type="match status" value="1"/>
</dbReference>
<dbReference type="Pfam" id="PF01433">
    <property type="entry name" value="Peptidase_M1"/>
    <property type="match status" value="1"/>
</dbReference>
<evidence type="ECO:0000259" key="13">
    <source>
        <dbReference type="Pfam" id="PF01433"/>
    </source>
</evidence>
<keyword evidence="11" id="KW-0482">Metalloprotease</keyword>
<accession>A0A1I7GZF6</accession>
<dbReference type="SUPFAM" id="SSF63737">
    <property type="entry name" value="Leukotriene A4 hydrolase N-terminal domain"/>
    <property type="match status" value="1"/>
</dbReference>
<dbReference type="GO" id="GO:0043171">
    <property type="term" value="P:peptide catabolic process"/>
    <property type="evidence" value="ECO:0007669"/>
    <property type="project" value="TreeGrafter"/>
</dbReference>
<dbReference type="GO" id="GO:0005737">
    <property type="term" value="C:cytoplasm"/>
    <property type="evidence" value="ECO:0007669"/>
    <property type="project" value="TreeGrafter"/>
</dbReference>
<comment type="cofactor">
    <cofactor evidence="2">
        <name>Zn(2+)</name>
        <dbReference type="ChEBI" id="CHEBI:29105"/>
    </cofactor>
</comment>
<dbReference type="EMBL" id="FPBK01000006">
    <property type="protein sequence ID" value="SFU53803.1"/>
    <property type="molecule type" value="Genomic_DNA"/>
</dbReference>
<dbReference type="InterPro" id="IPR050344">
    <property type="entry name" value="Peptidase_M1_aminopeptidases"/>
</dbReference>
<evidence type="ECO:0000256" key="9">
    <source>
        <dbReference type="ARBA" id="ARBA00022801"/>
    </source>
</evidence>
<evidence type="ECO:0000313" key="15">
    <source>
        <dbReference type="EMBL" id="SFU53803.1"/>
    </source>
</evidence>
<evidence type="ECO:0000256" key="12">
    <source>
        <dbReference type="SAM" id="SignalP"/>
    </source>
</evidence>
<evidence type="ECO:0000313" key="16">
    <source>
        <dbReference type="Proteomes" id="UP000199138"/>
    </source>
</evidence>
<evidence type="ECO:0000256" key="1">
    <source>
        <dbReference type="ARBA" id="ARBA00000098"/>
    </source>
</evidence>
<comment type="similarity">
    <text evidence="3">Belongs to the peptidase M1 family.</text>
</comment>
<evidence type="ECO:0000259" key="14">
    <source>
        <dbReference type="Pfam" id="PF17900"/>
    </source>
</evidence>
<dbReference type="GO" id="GO:0006508">
    <property type="term" value="P:proteolysis"/>
    <property type="evidence" value="ECO:0007669"/>
    <property type="project" value="UniProtKB-KW"/>
</dbReference>
<feature type="chain" id="PRO_5011642502" description="Aminopeptidase N" evidence="12">
    <location>
        <begin position="21"/>
        <end position="691"/>
    </location>
</feature>
<dbReference type="CDD" id="cd09603">
    <property type="entry name" value="M1_APN_like"/>
    <property type="match status" value="1"/>
</dbReference>
<sequence length="691" mass="80645">MRFFSLLFSVLLLQFSQGFAQQIEHVDFKTANVTIAIDPFQQTVTGTVIYSFDVLEKVDSIFLDAQRMQFENVLVNGKKVKFKNDEKHLILQKKFKPKKENQLSFTYTAKPSKTLYFFGWKDDEGRKQVYTQGQGKYTSNWLPSFDDVNEKVIFNLNISFPKGYQVIANGKLTNSETTDTLTTWNFEMNHPMSSYLVALAAGKYEEKKMISERGIPLKLYYYPDQPERVEPTYRYSKQIFDFLENEVGVDFPWVNYKQIPVRDFMYGGMENTTATIFNDSYYIDSLSFIDRNYVNVNAHELAHHWFGDLITEKSPEDHWLQEGFATYFALLAEKDVFGNAYFKAALFDTAKQLQLASENGNGESLLNAKASSLTFYQKGAWALVALKHEVGAKAFKEGIKSYLKKYQFLNVSTDDFLTEMEKASGKNLENFRQKWLLDTAFHFEEAMKLIDDEPYGIPELLEVHFKDSTASSTEKSKNIWAQLPSKYKEAIVTYKYSALKDSVYINSILNSEDLKVRQKYLVQTSQIPANKKQFFESFLKDKSYNTKENMLYKLWGNFQEDRSKYLEATKNIEGFNDKNIRILWLALSLVTPEFDQKNKQQYFLELTGYTSPKYGFDVRENAFSFLKELDAFTDQNLLDLMNGCHHPAWRFASFSRSLLEQLLKDEMHKTRFKELMPKMTEKEQKYLNTKL</sequence>
<protein>
    <recommendedName>
        <fullName evidence="5">Aminopeptidase N</fullName>
        <ecNumber evidence="4">3.4.11.2</ecNumber>
    </recommendedName>
</protein>
<dbReference type="PRINTS" id="PR00756">
    <property type="entry name" value="ALADIPTASE"/>
</dbReference>
<feature type="domain" description="Aminopeptidase N-like N-terminal" evidence="14">
    <location>
        <begin position="32"/>
        <end position="196"/>
    </location>
</feature>
<dbReference type="Proteomes" id="UP000199138">
    <property type="component" value="Unassembled WGS sequence"/>
</dbReference>
<dbReference type="GO" id="GO:0016285">
    <property type="term" value="F:alanyl aminopeptidase activity"/>
    <property type="evidence" value="ECO:0007669"/>
    <property type="project" value="UniProtKB-EC"/>
</dbReference>
<evidence type="ECO:0000256" key="6">
    <source>
        <dbReference type="ARBA" id="ARBA00022438"/>
    </source>
</evidence>
<keyword evidence="10" id="KW-0862">Zinc</keyword>
<dbReference type="InterPro" id="IPR042097">
    <property type="entry name" value="Aminopeptidase_N-like_N_sf"/>
</dbReference>
<evidence type="ECO:0000256" key="10">
    <source>
        <dbReference type="ARBA" id="ARBA00022833"/>
    </source>
</evidence>
<keyword evidence="9" id="KW-0378">Hydrolase</keyword>
<proteinExistence type="inferred from homology"/>
<dbReference type="AlphaFoldDB" id="A0A1I7GZF6"/>
<name>A0A1I7GZF6_9FLAO</name>
<dbReference type="GO" id="GO:0070006">
    <property type="term" value="F:metalloaminopeptidase activity"/>
    <property type="evidence" value="ECO:0007669"/>
    <property type="project" value="TreeGrafter"/>
</dbReference>
<gene>
    <name evidence="15" type="ORF">SAMN05216480_106124</name>
</gene>
<dbReference type="InterPro" id="IPR027268">
    <property type="entry name" value="Peptidase_M4/M1_CTD_sf"/>
</dbReference>
<organism evidence="15 16">
    <name type="scientific">Pustulibacterium marinum</name>
    <dbReference type="NCBI Taxonomy" id="1224947"/>
    <lineage>
        <taxon>Bacteria</taxon>
        <taxon>Pseudomonadati</taxon>
        <taxon>Bacteroidota</taxon>
        <taxon>Flavobacteriia</taxon>
        <taxon>Flavobacteriales</taxon>
        <taxon>Flavobacteriaceae</taxon>
        <taxon>Pustulibacterium</taxon>
    </lineage>
</organism>
<comment type="catalytic activity">
    <reaction evidence="1">
        <text>Release of an N-terminal amino acid, Xaa-|-Yaa- from a peptide, amide or arylamide. Xaa is preferably Ala, but may be most amino acids including Pro (slow action). When a terminal hydrophobic residue is followed by a prolyl residue, the two may be released as an intact Xaa-Pro dipeptide.</text>
        <dbReference type="EC" id="3.4.11.2"/>
    </reaction>
</comment>
<dbReference type="GO" id="GO:0008270">
    <property type="term" value="F:zinc ion binding"/>
    <property type="evidence" value="ECO:0007669"/>
    <property type="project" value="InterPro"/>
</dbReference>
<evidence type="ECO:0000256" key="2">
    <source>
        <dbReference type="ARBA" id="ARBA00001947"/>
    </source>
</evidence>
<dbReference type="GO" id="GO:0016020">
    <property type="term" value="C:membrane"/>
    <property type="evidence" value="ECO:0007669"/>
    <property type="project" value="TreeGrafter"/>
</dbReference>
<evidence type="ECO:0000256" key="3">
    <source>
        <dbReference type="ARBA" id="ARBA00010136"/>
    </source>
</evidence>
<feature type="domain" description="Peptidase M1 membrane alanine aminopeptidase" evidence="13">
    <location>
        <begin position="236"/>
        <end position="435"/>
    </location>
</feature>
<keyword evidence="8" id="KW-0479">Metal-binding</keyword>
<keyword evidence="16" id="KW-1185">Reference proteome</keyword>
<evidence type="ECO:0000256" key="7">
    <source>
        <dbReference type="ARBA" id="ARBA00022670"/>
    </source>
</evidence>
<dbReference type="Gene3D" id="1.10.390.10">
    <property type="entry name" value="Neutral Protease Domain 2"/>
    <property type="match status" value="1"/>
</dbReference>
<dbReference type="EC" id="3.4.11.2" evidence="4"/>
<dbReference type="RefSeq" id="WP_093025018.1">
    <property type="nucleotide sequence ID" value="NZ_FPBK01000006.1"/>
</dbReference>
<evidence type="ECO:0000256" key="5">
    <source>
        <dbReference type="ARBA" id="ARBA00015611"/>
    </source>
</evidence>
<dbReference type="OrthoDB" id="100605at2"/>
<dbReference type="GO" id="GO:0042277">
    <property type="term" value="F:peptide binding"/>
    <property type="evidence" value="ECO:0007669"/>
    <property type="project" value="TreeGrafter"/>
</dbReference>
<reference evidence="15 16" key="1">
    <citation type="submission" date="2016-10" db="EMBL/GenBank/DDBJ databases">
        <authorList>
            <person name="de Groot N.N."/>
        </authorList>
    </citation>
    <scope>NUCLEOTIDE SEQUENCE [LARGE SCALE GENOMIC DNA]</scope>
    <source>
        <strain evidence="15 16">CGMCC 1.12333</strain>
    </source>
</reference>
<dbReference type="SUPFAM" id="SSF55486">
    <property type="entry name" value="Metalloproteases ('zincins'), catalytic domain"/>
    <property type="match status" value="1"/>
</dbReference>
<dbReference type="GO" id="GO:0005615">
    <property type="term" value="C:extracellular space"/>
    <property type="evidence" value="ECO:0007669"/>
    <property type="project" value="TreeGrafter"/>
</dbReference>
<dbReference type="PANTHER" id="PTHR11533">
    <property type="entry name" value="PROTEASE M1 ZINC METALLOPROTEASE"/>
    <property type="match status" value="1"/>
</dbReference>
<evidence type="ECO:0000256" key="8">
    <source>
        <dbReference type="ARBA" id="ARBA00022723"/>
    </source>
</evidence>
<keyword evidence="12" id="KW-0732">Signal</keyword>
<evidence type="ECO:0000256" key="11">
    <source>
        <dbReference type="ARBA" id="ARBA00023049"/>
    </source>
</evidence>
<dbReference type="Pfam" id="PF17900">
    <property type="entry name" value="Peptidase_M1_N"/>
    <property type="match status" value="1"/>
</dbReference>
<dbReference type="Gene3D" id="2.60.40.1730">
    <property type="entry name" value="tricorn interacting facor f3 domain"/>
    <property type="match status" value="1"/>
</dbReference>
<dbReference type="STRING" id="1224947.SAMN05216480_106124"/>
<dbReference type="InterPro" id="IPR001930">
    <property type="entry name" value="Peptidase_M1"/>
</dbReference>
<feature type="signal peptide" evidence="12">
    <location>
        <begin position="1"/>
        <end position="20"/>
    </location>
</feature>
<keyword evidence="7" id="KW-0645">Protease</keyword>